<dbReference type="WBParaSite" id="PgE182_g002_t03">
    <property type="protein sequence ID" value="PgE182_g002_t03"/>
    <property type="gene ID" value="PgE182_g002"/>
</dbReference>
<dbReference type="AlphaFoldDB" id="A0A915A1U0"/>
<protein>
    <submittedName>
        <fullName evidence="2">Uncharacterized protein</fullName>
    </submittedName>
</protein>
<organism evidence="1 2">
    <name type="scientific">Parascaris univalens</name>
    <name type="common">Nematode worm</name>
    <dbReference type="NCBI Taxonomy" id="6257"/>
    <lineage>
        <taxon>Eukaryota</taxon>
        <taxon>Metazoa</taxon>
        <taxon>Ecdysozoa</taxon>
        <taxon>Nematoda</taxon>
        <taxon>Chromadorea</taxon>
        <taxon>Rhabditida</taxon>
        <taxon>Spirurina</taxon>
        <taxon>Ascaridomorpha</taxon>
        <taxon>Ascaridoidea</taxon>
        <taxon>Ascarididae</taxon>
        <taxon>Parascaris</taxon>
    </lineage>
</organism>
<evidence type="ECO:0000313" key="2">
    <source>
        <dbReference type="WBParaSite" id="PgE182_g002_t03"/>
    </source>
</evidence>
<name>A0A915A1U0_PARUN</name>
<accession>A0A915A1U0</accession>
<proteinExistence type="predicted"/>
<sequence>MDWDLGSTCTKGSEARAPYSSVTCAMNERTANESVSTARVHTLLTVAESMGIIVGGTRLADRKADE</sequence>
<keyword evidence="1" id="KW-1185">Reference proteome</keyword>
<reference evidence="2" key="1">
    <citation type="submission" date="2022-11" db="UniProtKB">
        <authorList>
            <consortium name="WormBaseParasite"/>
        </authorList>
    </citation>
    <scope>IDENTIFICATION</scope>
</reference>
<dbReference type="Proteomes" id="UP000887569">
    <property type="component" value="Unplaced"/>
</dbReference>
<evidence type="ECO:0000313" key="1">
    <source>
        <dbReference type="Proteomes" id="UP000887569"/>
    </source>
</evidence>